<name>L2GKY7_VITCO</name>
<evidence type="ECO:0000256" key="1">
    <source>
        <dbReference type="SAM" id="Coils"/>
    </source>
</evidence>
<dbReference type="InParanoid" id="L2GKY7"/>
<reference evidence="3" key="1">
    <citation type="submission" date="2011-05" db="EMBL/GenBank/DDBJ databases">
        <title>The genome sequence of Vittaforma corneae strain ATCC 50505.</title>
        <authorList>
            <consortium name="The Broad Institute Genome Sequencing Platform"/>
            <person name="Cuomo C."/>
            <person name="Didier E."/>
            <person name="Bowers L."/>
            <person name="Young S.K."/>
            <person name="Zeng Q."/>
            <person name="Gargeya S."/>
            <person name="Fitzgerald M."/>
            <person name="Haas B."/>
            <person name="Abouelleil A."/>
            <person name="Alvarado L."/>
            <person name="Arachchi H.M."/>
            <person name="Berlin A."/>
            <person name="Chapman S.B."/>
            <person name="Gearin G."/>
            <person name="Goldberg J."/>
            <person name="Griggs A."/>
            <person name="Gujja S."/>
            <person name="Hansen M."/>
            <person name="Heiman D."/>
            <person name="Howarth C."/>
            <person name="Larimer J."/>
            <person name="Lui A."/>
            <person name="MacDonald P.J.P."/>
            <person name="McCowen C."/>
            <person name="Montmayeur A."/>
            <person name="Murphy C."/>
            <person name="Neiman D."/>
            <person name="Pearson M."/>
            <person name="Priest M."/>
            <person name="Roberts A."/>
            <person name="Saif S."/>
            <person name="Shea T."/>
            <person name="Sisk P."/>
            <person name="Stolte C."/>
            <person name="Sykes S."/>
            <person name="Wortman J."/>
            <person name="Nusbaum C."/>
            <person name="Birren B."/>
        </authorList>
    </citation>
    <scope>NUCLEOTIDE SEQUENCE [LARGE SCALE GENOMIC DNA]</scope>
    <source>
        <strain evidence="3">ATCC 50505</strain>
    </source>
</reference>
<dbReference type="HOGENOM" id="CLU_2186002_0_0_1"/>
<dbReference type="OrthoDB" id="2193761at2759"/>
<accession>L2GKY7</accession>
<dbReference type="GeneID" id="19882382"/>
<keyword evidence="3" id="KW-1185">Reference proteome</keyword>
<evidence type="ECO:0000313" key="3">
    <source>
        <dbReference type="Proteomes" id="UP000011082"/>
    </source>
</evidence>
<dbReference type="RefSeq" id="XP_007605117.1">
    <property type="nucleotide sequence ID" value="XM_007605055.1"/>
</dbReference>
<dbReference type="AlphaFoldDB" id="L2GKY7"/>
<protein>
    <submittedName>
        <fullName evidence="2">Uncharacterized protein</fullName>
    </submittedName>
</protein>
<dbReference type="VEuPathDB" id="MicrosporidiaDB:VICG_01672"/>
<organism evidence="2 3">
    <name type="scientific">Vittaforma corneae (strain ATCC 50505)</name>
    <name type="common">Microsporidian parasite</name>
    <name type="synonym">Nosema corneum</name>
    <dbReference type="NCBI Taxonomy" id="993615"/>
    <lineage>
        <taxon>Eukaryota</taxon>
        <taxon>Fungi</taxon>
        <taxon>Fungi incertae sedis</taxon>
        <taxon>Microsporidia</taxon>
        <taxon>Nosematidae</taxon>
        <taxon>Vittaforma</taxon>
    </lineage>
</organism>
<keyword evidence="1" id="KW-0175">Coiled coil</keyword>
<dbReference type="EMBL" id="JH370146">
    <property type="protein sequence ID" value="ELA41299.1"/>
    <property type="molecule type" value="Genomic_DNA"/>
</dbReference>
<dbReference type="Proteomes" id="UP000011082">
    <property type="component" value="Unassembled WGS sequence"/>
</dbReference>
<feature type="coiled-coil region" evidence="1">
    <location>
        <begin position="51"/>
        <end position="78"/>
    </location>
</feature>
<proteinExistence type="predicted"/>
<gene>
    <name evidence="2" type="ORF">VICG_01672</name>
</gene>
<sequence>MVFKETFETIHETEKEVQKCLTYLKEHAYNGREMLNASKYIKSYKEELGIQSRLKFLADFLEDEKKQAEKELKTFKQGVATECLNVKCKQIENKIQSDFAIEDDYGEED</sequence>
<evidence type="ECO:0000313" key="2">
    <source>
        <dbReference type="EMBL" id="ELA41299.1"/>
    </source>
</evidence>